<proteinExistence type="predicted"/>
<accession>A0ACC7MLM7</accession>
<gene>
    <name evidence="1" type="ORF">ACJEBM_01850</name>
</gene>
<evidence type="ECO:0000313" key="2">
    <source>
        <dbReference type="Proteomes" id="UP001622950"/>
    </source>
</evidence>
<protein>
    <submittedName>
        <fullName evidence="1">Uncharacterized protein</fullName>
    </submittedName>
</protein>
<evidence type="ECO:0000313" key="1">
    <source>
        <dbReference type="EMBL" id="MFK9079424.1"/>
    </source>
</evidence>
<organism evidence="1 2">
    <name type="scientific">Pseudomonas neuropathica</name>
    <dbReference type="NCBI Taxonomy" id="2730425"/>
    <lineage>
        <taxon>Bacteria</taxon>
        <taxon>Pseudomonadati</taxon>
        <taxon>Pseudomonadota</taxon>
        <taxon>Gammaproteobacteria</taxon>
        <taxon>Pseudomonadales</taxon>
        <taxon>Pseudomonadaceae</taxon>
        <taxon>Pseudomonas</taxon>
    </lineage>
</organism>
<keyword evidence="2" id="KW-1185">Reference proteome</keyword>
<dbReference type="Proteomes" id="UP001622950">
    <property type="component" value="Unassembled WGS sequence"/>
</dbReference>
<sequence>MKNPSDYEAGWTTRIINPKTGKPCSGGAARNLHLAEKGGAEAVFNAGGIAVLNQVTPVLERMQAQLDIAQQLNVQMMRELKKAQDRNRA</sequence>
<name>A0ACC7MLM7_9PSED</name>
<comment type="caution">
    <text evidence="1">The sequence shown here is derived from an EMBL/GenBank/DDBJ whole genome shotgun (WGS) entry which is preliminary data.</text>
</comment>
<reference evidence="1" key="1">
    <citation type="submission" date="2024-11" db="EMBL/GenBank/DDBJ databases">
        <authorList>
            <person name="Lucas J.A."/>
        </authorList>
    </citation>
    <scope>NUCLEOTIDE SEQUENCE</scope>
    <source>
        <strain evidence="1">Z 8.8</strain>
    </source>
</reference>
<dbReference type="EMBL" id="JBJHQE010000002">
    <property type="protein sequence ID" value="MFK9079424.1"/>
    <property type="molecule type" value="Genomic_DNA"/>
</dbReference>